<keyword evidence="2" id="KW-1185">Reference proteome</keyword>
<evidence type="ECO:0000313" key="1">
    <source>
        <dbReference type="EMBL" id="CAD75970.1"/>
    </source>
</evidence>
<dbReference type="Proteomes" id="UP000001025">
    <property type="component" value="Chromosome"/>
</dbReference>
<dbReference type="EnsemblBacteria" id="CAD75970">
    <property type="protein sequence ID" value="CAD75970"/>
    <property type="gene ID" value="RB8877"/>
</dbReference>
<dbReference type="AlphaFoldDB" id="Q7UME7"/>
<gene>
    <name evidence="1" type="ordered locus">RB8877</name>
</gene>
<accession>Q7UME7</accession>
<sequence length="89" mass="10021">MSALIATKTGSIDTRALQVSRSAVPGRCTCLWRFINAFANDGLTISLRGYTQKDSWFSKRSIVHSMQWVSGIDQTARMDFNSFLTRKTI</sequence>
<dbReference type="KEGG" id="rba:RB8877"/>
<protein>
    <submittedName>
        <fullName evidence="1">Uncharacterized protein</fullName>
    </submittedName>
</protein>
<dbReference type="STRING" id="243090.RB8877"/>
<reference evidence="1 2" key="1">
    <citation type="journal article" date="2003" name="Proc. Natl. Acad. Sci. U.S.A.">
        <title>Complete genome sequence of the marine planctomycete Pirellula sp. strain 1.</title>
        <authorList>
            <person name="Gloeckner F.O."/>
            <person name="Kube M."/>
            <person name="Bauer M."/>
            <person name="Teeling H."/>
            <person name="Lombardot T."/>
            <person name="Ludwig W."/>
            <person name="Gade D."/>
            <person name="Beck A."/>
            <person name="Borzym K."/>
            <person name="Heitmann K."/>
            <person name="Rabus R."/>
            <person name="Schlesner H."/>
            <person name="Amann R."/>
            <person name="Reinhardt R."/>
        </authorList>
    </citation>
    <scope>NUCLEOTIDE SEQUENCE [LARGE SCALE GENOMIC DNA]</scope>
    <source>
        <strain evidence="2">DSM 10527 / NCIMB 13988 / SH1</strain>
    </source>
</reference>
<evidence type="ECO:0000313" key="2">
    <source>
        <dbReference type="Proteomes" id="UP000001025"/>
    </source>
</evidence>
<name>Q7UME7_RHOBA</name>
<dbReference type="EMBL" id="BX294148">
    <property type="protein sequence ID" value="CAD75970.1"/>
    <property type="molecule type" value="Genomic_DNA"/>
</dbReference>
<dbReference type="HOGENOM" id="CLU_2452596_0_0_0"/>
<proteinExistence type="predicted"/>
<organism evidence="1 2">
    <name type="scientific">Rhodopirellula baltica (strain DSM 10527 / NCIMB 13988 / SH1)</name>
    <dbReference type="NCBI Taxonomy" id="243090"/>
    <lineage>
        <taxon>Bacteria</taxon>
        <taxon>Pseudomonadati</taxon>
        <taxon>Planctomycetota</taxon>
        <taxon>Planctomycetia</taxon>
        <taxon>Pirellulales</taxon>
        <taxon>Pirellulaceae</taxon>
        <taxon>Rhodopirellula</taxon>
    </lineage>
</organism>
<dbReference type="InParanoid" id="Q7UME7"/>